<dbReference type="Gene3D" id="6.20.220.10">
    <property type="entry name" value="ClpX chaperone, C4-type zinc finger domain"/>
    <property type="match status" value="1"/>
</dbReference>
<dbReference type="AlphaFoldDB" id="A0A0L8L177"/>
<evidence type="ECO:0000313" key="4">
    <source>
        <dbReference type="Proteomes" id="UP000037023"/>
    </source>
</evidence>
<accession>A0A0L8L177</accession>
<proteinExistence type="inferred from homology"/>
<dbReference type="InterPro" id="IPR059188">
    <property type="entry name" value="Znf_CLPX-like"/>
</dbReference>
<feature type="binding site" evidence="1">
    <location>
        <position position="38"/>
    </location>
    <ligand>
        <name>Zn(2+)</name>
        <dbReference type="ChEBI" id="CHEBI:29105"/>
    </ligand>
</feature>
<dbReference type="SUPFAM" id="SSF57716">
    <property type="entry name" value="Glucocorticoid receptor-like (DNA-binding domain)"/>
    <property type="match status" value="1"/>
</dbReference>
<dbReference type="GO" id="GO:0008270">
    <property type="term" value="F:zinc ion binding"/>
    <property type="evidence" value="ECO:0007669"/>
    <property type="project" value="UniProtKB-UniRule"/>
</dbReference>
<feature type="binding site" evidence="1">
    <location>
        <position position="35"/>
    </location>
    <ligand>
        <name>Zn(2+)</name>
        <dbReference type="ChEBI" id="CHEBI:29105"/>
    </ligand>
</feature>
<name>A0A0L8L177_STRVR</name>
<dbReference type="InterPro" id="IPR010603">
    <property type="entry name" value="Znf_CppX_C4"/>
</dbReference>
<dbReference type="RefSeq" id="WP_033212342.1">
    <property type="nucleotide sequence ID" value="NZ_LGUP01000071.1"/>
</dbReference>
<sequence length="123" mass="13490">MSVTAQSEDPTHCSFCGKPGSEVGKLVSGPGVYICGECVALAERIVAGTIGEPSAQGIRAWVSMTDEEILNHLPRVAAEIDRAEAELRLWVQELRRRGVTWTRIGETFGITRQSAWERFSGEE</sequence>
<dbReference type="InterPro" id="IPR038366">
    <property type="entry name" value="Znf_CppX_C4_sf"/>
</dbReference>
<keyword evidence="1" id="KW-0143">Chaperone</keyword>
<dbReference type="PROSITE" id="PS51902">
    <property type="entry name" value="CLPX_ZB"/>
    <property type="match status" value="1"/>
</dbReference>
<evidence type="ECO:0000259" key="2">
    <source>
        <dbReference type="PROSITE" id="PS51902"/>
    </source>
</evidence>
<feature type="binding site" evidence="1">
    <location>
        <position position="16"/>
    </location>
    <ligand>
        <name>Zn(2+)</name>
        <dbReference type="ChEBI" id="CHEBI:29105"/>
    </ligand>
</feature>
<keyword evidence="1" id="KW-0479">Metal-binding</keyword>
<keyword evidence="3" id="KW-0645">Protease</keyword>
<dbReference type="GO" id="GO:0006508">
    <property type="term" value="P:proteolysis"/>
    <property type="evidence" value="ECO:0007669"/>
    <property type="project" value="UniProtKB-KW"/>
</dbReference>
<dbReference type="GO" id="GO:0051082">
    <property type="term" value="F:unfolded protein binding"/>
    <property type="evidence" value="ECO:0007669"/>
    <property type="project" value="UniProtKB-UniRule"/>
</dbReference>
<evidence type="ECO:0000256" key="1">
    <source>
        <dbReference type="PROSITE-ProRule" id="PRU01250"/>
    </source>
</evidence>
<dbReference type="GO" id="GO:0008233">
    <property type="term" value="F:peptidase activity"/>
    <property type="evidence" value="ECO:0007669"/>
    <property type="project" value="UniProtKB-KW"/>
</dbReference>
<evidence type="ECO:0000313" key="3">
    <source>
        <dbReference type="EMBL" id="KOG31850.1"/>
    </source>
</evidence>
<feature type="domain" description="ClpX-type ZB" evidence="2">
    <location>
        <begin position="1"/>
        <end position="54"/>
    </location>
</feature>
<dbReference type="GO" id="GO:0006457">
    <property type="term" value="P:protein folding"/>
    <property type="evidence" value="ECO:0007669"/>
    <property type="project" value="UniProtKB-UniRule"/>
</dbReference>
<protein>
    <submittedName>
        <fullName evidence="3">Clp protease ClpX</fullName>
    </submittedName>
</protein>
<dbReference type="SMART" id="SM00994">
    <property type="entry name" value="zf-C4_ClpX"/>
    <property type="match status" value="1"/>
</dbReference>
<keyword evidence="3" id="KW-0378">Hydrolase</keyword>
<dbReference type="GO" id="GO:0046983">
    <property type="term" value="F:protein dimerization activity"/>
    <property type="evidence" value="ECO:0007669"/>
    <property type="project" value="UniProtKB-UniRule"/>
</dbReference>
<dbReference type="Proteomes" id="UP000037023">
    <property type="component" value="Unassembled WGS sequence"/>
</dbReference>
<reference evidence="3 4" key="1">
    <citation type="submission" date="2015-06" db="EMBL/GenBank/DDBJ databases">
        <authorList>
            <person name="Hoefler B.C."/>
            <person name="Straight P.D."/>
        </authorList>
    </citation>
    <scope>NUCLEOTIDE SEQUENCE [LARGE SCALE GENOMIC DNA]</scope>
    <source>
        <strain evidence="3 4">NRRL 3427</strain>
    </source>
</reference>
<keyword evidence="1" id="KW-0862">Zinc</keyword>
<organism evidence="3 4">
    <name type="scientific">Streptomyces viridochromogenes</name>
    <dbReference type="NCBI Taxonomy" id="1938"/>
    <lineage>
        <taxon>Bacteria</taxon>
        <taxon>Bacillati</taxon>
        <taxon>Actinomycetota</taxon>
        <taxon>Actinomycetes</taxon>
        <taxon>Kitasatosporales</taxon>
        <taxon>Streptomycetaceae</taxon>
        <taxon>Streptomyces</taxon>
    </lineage>
</organism>
<dbReference type="PATRIC" id="fig|1938.6.peg.2133"/>
<gene>
    <name evidence="3" type="ORF">ADK34_09720</name>
</gene>
<comment type="similarity">
    <text evidence="1">Belongs to the ClpX chaperone family.</text>
</comment>
<dbReference type="Pfam" id="PF06689">
    <property type="entry name" value="zf-C4_ClpX"/>
    <property type="match status" value="1"/>
</dbReference>
<dbReference type="EMBL" id="LGUP01000071">
    <property type="protein sequence ID" value="KOG31850.1"/>
    <property type="molecule type" value="Genomic_DNA"/>
</dbReference>
<dbReference type="OrthoDB" id="9812570at2"/>
<comment type="caution">
    <text evidence="3">The sequence shown here is derived from an EMBL/GenBank/DDBJ whole genome shotgun (WGS) entry which is preliminary data.</text>
</comment>
<feature type="binding site" evidence="1">
    <location>
        <position position="13"/>
    </location>
    <ligand>
        <name>Zn(2+)</name>
        <dbReference type="ChEBI" id="CHEBI:29105"/>
    </ligand>
</feature>